<keyword evidence="3" id="KW-1185">Reference proteome</keyword>
<dbReference type="Proteomes" id="UP001447188">
    <property type="component" value="Unassembled WGS sequence"/>
</dbReference>
<dbReference type="Gene3D" id="3.40.50.1000">
    <property type="entry name" value="HAD superfamily/HAD-like"/>
    <property type="match status" value="1"/>
</dbReference>
<dbReference type="SFLD" id="SFLDG01131">
    <property type="entry name" value="C1.5.2:_MDP_Like"/>
    <property type="match status" value="1"/>
</dbReference>
<organism evidence="2 3">
    <name type="scientific">Discina gigas</name>
    <dbReference type="NCBI Taxonomy" id="1032678"/>
    <lineage>
        <taxon>Eukaryota</taxon>
        <taxon>Fungi</taxon>
        <taxon>Dikarya</taxon>
        <taxon>Ascomycota</taxon>
        <taxon>Pezizomycotina</taxon>
        <taxon>Pezizomycetes</taxon>
        <taxon>Pezizales</taxon>
        <taxon>Discinaceae</taxon>
        <taxon>Discina</taxon>
    </lineage>
</organism>
<dbReference type="PANTHER" id="PTHR17901">
    <property type="entry name" value="MAGNESIUM-DEPENDENT PHOSPHATASE 1 MDP1"/>
    <property type="match status" value="1"/>
</dbReference>
<dbReference type="EMBL" id="JBBBZM010000127">
    <property type="protein sequence ID" value="KAL0633382.1"/>
    <property type="molecule type" value="Genomic_DNA"/>
</dbReference>
<dbReference type="InterPro" id="IPR035679">
    <property type="entry name" value="MDP-1_euk"/>
</dbReference>
<dbReference type="NCBIfam" id="TIGR01685">
    <property type="entry name" value="MDP-1"/>
    <property type="match status" value="1"/>
</dbReference>
<dbReference type="SFLD" id="SFLDS00003">
    <property type="entry name" value="Haloacid_Dehalogenase"/>
    <property type="match status" value="1"/>
</dbReference>
<reference evidence="2 3" key="1">
    <citation type="submission" date="2024-02" db="EMBL/GenBank/DDBJ databases">
        <title>Discinaceae phylogenomics.</title>
        <authorList>
            <person name="Dirks A.C."/>
            <person name="James T.Y."/>
        </authorList>
    </citation>
    <scope>NUCLEOTIDE SEQUENCE [LARGE SCALE GENOMIC DNA]</scope>
    <source>
        <strain evidence="2 3">ACD0624</strain>
    </source>
</reference>
<proteinExistence type="predicted"/>
<dbReference type="InterPro" id="IPR036412">
    <property type="entry name" value="HAD-like_sf"/>
</dbReference>
<sequence>MARKTKPEKKVVPSSSSSAMGASLPATFSDGGPLPRLFAFDLDFTLWPFWVDTHPTPPFRFSTPTTVVDRTNTSYGFYDSVPRILHALRGKAIIIAAASRTHAPDYARQVLSLLQIEGDKAIEYFDHMEIYPGSKITHFKRLAEATEIAYEDMLFFDDEHRNVEVDEQLGVCMVHVPDGVEPGVVDTGVREWRRRRKERIG</sequence>
<protein>
    <recommendedName>
        <fullName evidence="4">Magnesium-dependent phosphatase-1</fullName>
    </recommendedName>
</protein>
<dbReference type="PANTHER" id="PTHR17901:SF14">
    <property type="entry name" value="MAGNESIUM-DEPENDENT PHOSPHATASE 1"/>
    <property type="match status" value="1"/>
</dbReference>
<accession>A0ABR3GBP3</accession>
<dbReference type="InterPro" id="IPR010036">
    <property type="entry name" value="MDP_1_eu_arc"/>
</dbReference>
<dbReference type="InterPro" id="IPR010033">
    <property type="entry name" value="HAD_SF_ppase_IIIC"/>
</dbReference>
<evidence type="ECO:0000256" key="1">
    <source>
        <dbReference type="SAM" id="MobiDB-lite"/>
    </source>
</evidence>
<feature type="region of interest" description="Disordered" evidence="1">
    <location>
        <begin position="1"/>
        <end position="20"/>
    </location>
</feature>
<dbReference type="InterPro" id="IPR023214">
    <property type="entry name" value="HAD_sf"/>
</dbReference>
<evidence type="ECO:0000313" key="2">
    <source>
        <dbReference type="EMBL" id="KAL0633382.1"/>
    </source>
</evidence>
<evidence type="ECO:0000313" key="3">
    <source>
        <dbReference type="Proteomes" id="UP001447188"/>
    </source>
</evidence>
<name>A0ABR3GBP3_9PEZI</name>
<dbReference type="Pfam" id="PF12689">
    <property type="entry name" value="Acid_PPase"/>
    <property type="match status" value="1"/>
</dbReference>
<gene>
    <name evidence="2" type="ORF">Q9L58_007695</name>
</gene>
<evidence type="ECO:0008006" key="4">
    <source>
        <dbReference type="Google" id="ProtNLM"/>
    </source>
</evidence>
<comment type="caution">
    <text evidence="2">The sequence shown here is derived from an EMBL/GenBank/DDBJ whole genome shotgun (WGS) entry which is preliminary data.</text>
</comment>
<dbReference type="CDD" id="cd07501">
    <property type="entry name" value="HAD_MDP-1_like"/>
    <property type="match status" value="1"/>
</dbReference>
<dbReference type="SUPFAM" id="SSF56784">
    <property type="entry name" value="HAD-like"/>
    <property type="match status" value="1"/>
</dbReference>
<dbReference type="SFLD" id="SFLDG01129">
    <property type="entry name" value="C1.5:_HAD__Beta-PGM__Phosphata"/>
    <property type="match status" value="1"/>
</dbReference>
<dbReference type="NCBIfam" id="TIGR01681">
    <property type="entry name" value="HAD-SF-IIIC"/>
    <property type="match status" value="1"/>
</dbReference>